<keyword evidence="6" id="KW-0539">Nucleus</keyword>
<feature type="compositionally biased region" description="Low complexity" evidence="8">
    <location>
        <begin position="249"/>
        <end position="260"/>
    </location>
</feature>
<feature type="compositionally biased region" description="Low complexity" evidence="8">
    <location>
        <begin position="127"/>
        <end position="137"/>
    </location>
</feature>
<gene>
    <name evidence="9" type="ORF">QBC38DRAFT_475690</name>
</gene>
<feature type="compositionally biased region" description="Low complexity" evidence="8">
    <location>
        <begin position="103"/>
        <end position="120"/>
    </location>
</feature>
<protein>
    <submittedName>
        <fullName evidence="9">MAU2 chromatid cohesion factor</fullName>
    </submittedName>
</protein>
<evidence type="ECO:0000256" key="4">
    <source>
        <dbReference type="ARBA" id="ARBA00022776"/>
    </source>
</evidence>
<comment type="subcellular location">
    <subcellularLocation>
        <location evidence="1">Nucleus</location>
    </subcellularLocation>
</comment>
<reference evidence="9" key="1">
    <citation type="journal article" date="2023" name="Mol. Phylogenet. Evol.">
        <title>Genome-scale phylogeny and comparative genomics of the fungal order Sordariales.</title>
        <authorList>
            <person name="Hensen N."/>
            <person name="Bonometti L."/>
            <person name="Westerberg I."/>
            <person name="Brannstrom I.O."/>
            <person name="Guillou S."/>
            <person name="Cros-Aarteil S."/>
            <person name="Calhoun S."/>
            <person name="Haridas S."/>
            <person name="Kuo A."/>
            <person name="Mondo S."/>
            <person name="Pangilinan J."/>
            <person name="Riley R."/>
            <person name="LaButti K."/>
            <person name="Andreopoulos B."/>
            <person name="Lipzen A."/>
            <person name="Chen C."/>
            <person name="Yan M."/>
            <person name="Daum C."/>
            <person name="Ng V."/>
            <person name="Clum A."/>
            <person name="Steindorff A."/>
            <person name="Ohm R.A."/>
            <person name="Martin F."/>
            <person name="Silar P."/>
            <person name="Natvig D.O."/>
            <person name="Lalanne C."/>
            <person name="Gautier V."/>
            <person name="Ament-Velasquez S.L."/>
            <person name="Kruys A."/>
            <person name="Hutchinson M.I."/>
            <person name="Powell A.J."/>
            <person name="Barry K."/>
            <person name="Miller A.N."/>
            <person name="Grigoriev I.V."/>
            <person name="Debuchy R."/>
            <person name="Gladieux P."/>
            <person name="Hiltunen Thoren M."/>
            <person name="Johannesson H."/>
        </authorList>
    </citation>
    <scope>NUCLEOTIDE SEQUENCE</scope>
    <source>
        <strain evidence="9">CBS 990.96</strain>
    </source>
</reference>
<evidence type="ECO:0000256" key="3">
    <source>
        <dbReference type="ARBA" id="ARBA00022618"/>
    </source>
</evidence>
<evidence type="ECO:0000313" key="9">
    <source>
        <dbReference type="EMBL" id="KAK4228253.1"/>
    </source>
</evidence>
<keyword evidence="3" id="KW-0132">Cell division</keyword>
<evidence type="ECO:0000256" key="1">
    <source>
        <dbReference type="ARBA" id="ARBA00004123"/>
    </source>
</evidence>
<sequence>MPPPLGPPVYNHQGQHSRQQRQQPMHHLQHQYQQQQQNQYPQQQQQHYVQNQQFQPPPHLQQAQQLPPPVSPQHGYPQYANGYTNGNQQHYQFNQYVHPQFVQHHSPQLHQQHLGQQQQQQPPPLSPQQSQPQGPSHFYPNSPSSMPVPQPQYVKYNGAPTYSQPSPAPAPAPLPSPVSAPAPAPVPTLAPAPVPAPAPANAPAPLPQFVNPSFLQQQPQPVLTPKPPTPASHALQNPPPPPPPIAMSPRVPVARPPQAVKPEKTKSPKLHQIPAAPRGTPINKINTKENRRPSSGHAVARSPVTPGGSSHTETLPLLLSVAEECLEKAGAAARVAAKSMSPGDIEEHHKLVATALGCMDVALKSNKLYPKLEVRLCLRYASVLMEETNNIMDAETTLTRSISISDKHCFTDLKYCGYFLLMKTLYQRTPKGAITCIDTYINACGGFKYVPWIYAFRFLKASFYFGLGIAAEQHSIDNLRRIAGVANQRKDHTILVMAVLLEGFAHLRSMKEDWVTRVQICIAQVSKQQLENSAHTPQTDVLHLLLDLACSLHQKSYQISAQKLTALLQKLEELNDSPDWGDETGEMLLPINRLPNTVQTVSKDTTAVLRLGDDKIDYLVLSTLGKHEAWALAWVFNGIIAHYQSMVSTTARSSSMWTEAVKILEKISPLPKALPEAVKCADWARELLCYSYILIGLEAASLSDWAKVRQCLDSINAAQPPTTSLETLTLYLEGVFLQGSAKLEKALGIWKDEKFAVDPSGALKNGNQLETELSILAALNRVWIFQDTSCRDDAETAELIDLLRPICEDNPDVEIRTAYNLVMAASTFHPPLSLPQLKRAIQGSMHGAQAMNNTQYLSMSLNIMRNKLFENVVGEQALKSAKAGAMQARKSGNLLWMSVADGMLAQSHEMQGQINEARMARMNGVRLANEAYDRTHV</sequence>
<keyword evidence="10" id="KW-1185">Reference proteome</keyword>
<feature type="region of interest" description="Disordered" evidence="8">
    <location>
        <begin position="1"/>
        <end position="86"/>
    </location>
</feature>
<dbReference type="GO" id="GO:0007059">
    <property type="term" value="P:chromosome segregation"/>
    <property type="evidence" value="ECO:0007669"/>
    <property type="project" value="UniProtKB-KW"/>
</dbReference>
<keyword evidence="7" id="KW-0131">Cell cycle</keyword>
<feature type="compositionally biased region" description="Pro residues" evidence="8">
    <location>
        <begin position="237"/>
        <end position="246"/>
    </location>
</feature>
<evidence type="ECO:0000256" key="8">
    <source>
        <dbReference type="SAM" id="MobiDB-lite"/>
    </source>
</evidence>
<name>A0AAN7BRJ5_9PEZI</name>
<dbReference type="Proteomes" id="UP001301958">
    <property type="component" value="Unassembled WGS sequence"/>
</dbReference>
<comment type="similarity">
    <text evidence="2">Belongs to the SCC4/mau-2 family.</text>
</comment>
<comment type="caution">
    <text evidence="9">The sequence shown here is derived from an EMBL/GenBank/DDBJ whole genome shotgun (WGS) entry which is preliminary data.</text>
</comment>
<dbReference type="Pfam" id="PF10345">
    <property type="entry name" value="Cohesin_load"/>
    <property type="match status" value="1"/>
</dbReference>
<evidence type="ECO:0000256" key="2">
    <source>
        <dbReference type="ARBA" id="ARBA00008585"/>
    </source>
</evidence>
<evidence type="ECO:0000313" key="10">
    <source>
        <dbReference type="Proteomes" id="UP001301958"/>
    </source>
</evidence>
<dbReference type="GO" id="GO:0007064">
    <property type="term" value="P:mitotic sister chromatid cohesion"/>
    <property type="evidence" value="ECO:0007669"/>
    <property type="project" value="InterPro"/>
</dbReference>
<dbReference type="PANTHER" id="PTHR21394">
    <property type="entry name" value="MAU2 CHROMATID COHESION FACTOR HOMOLOG"/>
    <property type="match status" value="1"/>
</dbReference>
<evidence type="ECO:0000256" key="5">
    <source>
        <dbReference type="ARBA" id="ARBA00022829"/>
    </source>
</evidence>
<evidence type="ECO:0000256" key="6">
    <source>
        <dbReference type="ARBA" id="ARBA00023242"/>
    </source>
</evidence>
<accession>A0AAN7BRJ5</accession>
<evidence type="ECO:0000256" key="7">
    <source>
        <dbReference type="ARBA" id="ARBA00023306"/>
    </source>
</evidence>
<dbReference type="InterPro" id="IPR019440">
    <property type="entry name" value="MAU2"/>
</dbReference>
<dbReference type="EMBL" id="MU865321">
    <property type="protein sequence ID" value="KAK4228253.1"/>
    <property type="molecule type" value="Genomic_DNA"/>
</dbReference>
<dbReference type="AlphaFoldDB" id="A0AAN7BRJ5"/>
<organism evidence="9 10">
    <name type="scientific">Podospora fimiseda</name>
    <dbReference type="NCBI Taxonomy" id="252190"/>
    <lineage>
        <taxon>Eukaryota</taxon>
        <taxon>Fungi</taxon>
        <taxon>Dikarya</taxon>
        <taxon>Ascomycota</taxon>
        <taxon>Pezizomycotina</taxon>
        <taxon>Sordariomycetes</taxon>
        <taxon>Sordariomycetidae</taxon>
        <taxon>Sordariales</taxon>
        <taxon>Podosporaceae</taxon>
        <taxon>Podospora</taxon>
    </lineage>
</organism>
<feature type="compositionally biased region" description="Low complexity" evidence="8">
    <location>
        <begin position="12"/>
        <end position="65"/>
    </location>
</feature>
<dbReference type="GO" id="GO:0051301">
    <property type="term" value="P:cell division"/>
    <property type="evidence" value="ECO:0007669"/>
    <property type="project" value="UniProtKB-KW"/>
</dbReference>
<feature type="region of interest" description="Disordered" evidence="8">
    <location>
        <begin position="218"/>
        <end position="312"/>
    </location>
</feature>
<feature type="compositionally biased region" description="Pro residues" evidence="8">
    <location>
        <begin position="166"/>
        <end position="176"/>
    </location>
</feature>
<dbReference type="GO" id="GO:0005634">
    <property type="term" value="C:nucleus"/>
    <property type="evidence" value="ECO:0007669"/>
    <property type="project" value="UniProtKB-SubCell"/>
</dbReference>
<keyword evidence="4" id="KW-0498">Mitosis</keyword>
<proteinExistence type="inferred from homology"/>
<keyword evidence="5" id="KW-0159">Chromosome partition</keyword>
<feature type="region of interest" description="Disordered" evidence="8">
    <location>
        <begin position="103"/>
        <end position="176"/>
    </location>
</feature>
<reference evidence="9" key="2">
    <citation type="submission" date="2023-05" db="EMBL/GenBank/DDBJ databases">
        <authorList>
            <consortium name="Lawrence Berkeley National Laboratory"/>
            <person name="Steindorff A."/>
            <person name="Hensen N."/>
            <person name="Bonometti L."/>
            <person name="Westerberg I."/>
            <person name="Brannstrom I.O."/>
            <person name="Guillou S."/>
            <person name="Cros-Aarteil S."/>
            <person name="Calhoun S."/>
            <person name="Haridas S."/>
            <person name="Kuo A."/>
            <person name="Mondo S."/>
            <person name="Pangilinan J."/>
            <person name="Riley R."/>
            <person name="Labutti K."/>
            <person name="Andreopoulos B."/>
            <person name="Lipzen A."/>
            <person name="Chen C."/>
            <person name="Yanf M."/>
            <person name="Daum C."/>
            <person name="Ng V."/>
            <person name="Clum A."/>
            <person name="Ohm R."/>
            <person name="Martin F."/>
            <person name="Silar P."/>
            <person name="Natvig D."/>
            <person name="Lalanne C."/>
            <person name="Gautier V."/>
            <person name="Ament-Velasquez S.L."/>
            <person name="Kruys A."/>
            <person name="Hutchinson M.I."/>
            <person name="Powell A.J."/>
            <person name="Barry K."/>
            <person name="Miller A.N."/>
            <person name="Grigoriev I.V."/>
            <person name="Debuchy R."/>
            <person name="Gladieux P."/>
            <person name="Thoren M.H."/>
            <person name="Johannesson H."/>
        </authorList>
    </citation>
    <scope>NUCLEOTIDE SEQUENCE</scope>
    <source>
        <strain evidence="9">CBS 990.96</strain>
    </source>
</reference>